<gene>
    <name evidence="1" type="ORF">SAMN05421784_14223</name>
</gene>
<dbReference type="STRING" id="351659.SAMN05421784_14223"/>
<proteinExistence type="predicted"/>
<evidence type="ECO:0000313" key="2">
    <source>
        <dbReference type="Proteomes" id="UP000242496"/>
    </source>
</evidence>
<name>A0A1I7JZ80_9GAMM</name>
<evidence type="ECO:0008006" key="3">
    <source>
        <dbReference type="Google" id="ProtNLM"/>
    </source>
</evidence>
<organism evidence="1 2">
    <name type="scientific">Xenorhabdus koppenhoeferi</name>
    <dbReference type="NCBI Taxonomy" id="351659"/>
    <lineage>
        <taxon>Bacteria</taxon>
        <taxon>Pseudomonadati</taxon>
        <taxon>Pseudomonadota</taxon>
        <taxon>Gammaproteobacteria</taxon>
        <taxon>Enterobacterales</taxon>
        <taxon>Morganellaceae</taxon>
        <taxon>Xenorhabdus</taxon>
    </lineage>
</organism>
<evidence type="ECO:0000313" key="1">
    <source>
        <dbReference type="EMBL" id="SFU90439.1"/>
    </source>
</evidence>
<dbReference type="OrthoDB" id="7061039at2"/>
<accession>A0A1I7JZ80</accession>
<dbReference type="EMBL" id="FPBJ01000042">
    <property type="protein sequence ID" value="SFU90439.1"/>
    <property type="molecule type" value="Genomic_DNA"/>
</dbReference>
<dbReference type="AlphaFoldDB" id="A0A1I7JZ80"/>
<keyword evidence="2" id="KW-1185">Reference proteome</keyword>
<dbReference type="RefSeq" id="WP_092553579.1">
    <property type="nucleotide sequence ID" value="NZ_CAWRBG010000033.1"/>
</dbReference>
<reference evidence="2" key="1">
    <citation type="submission" date="2016-10" db="EMBL/GenBank/DDBJ databases">
        <authorList>
            <person name="Varghese N."/>
            <person name="Submissions S."/>
        </authorList>
    </citation>
    <scope>NUCLEOTIDE SEQUENCE [LARGE SCALE GENOMIC DNA]</scope>
    <source>
        <strain evidence="2">DSM 18168</strain>
    </source>
</reference>
<sequence>MADAKAHKLGQMIGEFIEKHFEGELLSICEERGLYLDVVGKVRKARRGKKVSWIDIYGSYHDLDFVIERNGTEQDLGVPAALIECAWRRYTKHSKNKAQEIQGAILPIAEKYKFHKPFLGAVIAGIFTAPSIEQLKSCGFETLYFEYSDIVKAFQKVGIDASFDEKTPDEVAGTKITSLQKLTELEYQTVFDEIIFLSKGKVEKFKRILEASLDRQVSRIVVAPLYGVSNSFYTIDDALGFTY</sequence>
<dbReference type="Proteomes" id="UP000242496">
    <property type="component" value="Unassembled WGS sequence"/>
</dbReference>
<protein>
    <recommendedName>
        <fullName evidence="3">DNA methylase</fullName>
    </recommendedName>
</protein>